<proteinExistence type="predicted"/>
<protein>
    <submittedName>
        <fullName evidence="2">MBL fold metallo-hydrolase</fullName>
    </submittedName>
</protein>
<dbReference type="RefSeq" id="WP_076762006.1">
    <property type="nucleotide sequence ID" value="NZ_JARMMI010000011.1"/>
</dbReference>
<feature type="domain" description="Metallo-beta-lactamase" evidence="1">
    <location>
        <begin position="27"/>
        <end position="218"/>
    </location>
</feature>
<comment type="caution">
    <text evidence="2">The sequence shown here is derived from an EMBL/GenBank/DDBJ whole genome shotgun (WGS) entry which is preliminary data.</text>
</comment>
<sequence length="260" mass="29107">MIDDKWFTITDLGGDTFAISEYGHWENVHSYLLLGREEAFLIDTGLGIASMKKITDRLTSLPIKVMTTHVHWDHIGSHGEYDFIYVHEAEKEWLTDGIKGLPIEQIRRDVSRDITKPVPDTFSPESYTPYKGEPAGILKDGDIIGSHSRPLVIYHTPGHSPGHICIFDQTAGYLFTGDLLYTGAPVYAFYPTTNPLDLVHSLEKISAIKGVRRVFGGHHQLGLDPGILKETESAAHYLKTHGLARHGTGIHEFKNFSIQF</sequence>
<dbReference type="Pfam" id="PF00753">
    <property type="entry name" value="Lactamase_B"/>
    <property type="match status" value="1"/>
</dbReference>
<dbReference type="Proteomes" id="UP000187367">
    <property type="component" value="Unassembled WGS sequence"/>
</dbReference>
<dbReference type="Gene3D" id="3.60.15.10">
    <property type="entry name" value="Ribonuclease Z/Hydroxyacylglutathione hydrolase-like"/>
    <property type="match status" value="1"/>
</dbReference>
<organism evidence="2 3">
    <name type="scientific">Bacillus swezeyi</name>
    <dbReference type="NCBI Taxonomy" id="1925020"/>
    <lineage>
        <taxon>Bacteria</taxon>
        <taxon>Bacillati</taxon>
        <taxon>Bacillota</taxon>
        <taxon>Bacilli</taxon>
        <taxon>Bacillales</taxon>
        <taxon>Bacillaceae</taxon>
        <taxon>Bacillus</taxon>
    </lineage>
</organism>
<dbReference type="InterPro" id="IPR050855">
    <property type="entry name" value="NDM-1-like"/>
</dbReference>
<dbReference type="PANTHER" id="PTHR42951:SF4">
    <property type="entry name" value="ACYL-COENZYME A THIOESTERASE MBLAC2"/>
    <property type="match status" value="1"/>
</dbReference>
<dbReference type="SUPFAM" id="SSF56281">
    <property type="entry name" value="Metallo-hydrolase/oxidoreductase"/>
    <property type="match status" value="1"/>
</dbReference>
<dbReference type="SMART" id="SM00849">
    <property type="entry name" value="Lactamase_B"/>
    <property type="match status" value="1"/>
</dbReference>
<dbReference type="OrthoDB" id="9802248at2"/>
<dbReference type="AlphaFoldDB" id="A0A1R1QZJ6"/>
<evidence type="ECO:0000313" key="3">
    <source>
        <dbReference type="Proteomes" id="UP000187367"/>
    </source>
</evidence>
<evidence type="ECO:0000313" key="2">
    <source>
        <dbReference type="EMBL" id="OMI10038.1"/>
    </source>
</evidence>
<accession>A0A1R1QZJ6</accession>
<gene>
    <name evidence="2" type="ORF">BW143_00090</name>
</gene>
<keyword evidence="3" id="KW-1185">Reference proteome</keyword>
<name>A0A1R1QZJ6_9BACI</name>
<dbReference type="EMBL" id="MTJL01000001">
    <property type="protein sequence ID" value="OMI10038.1"/>
    <property type="molecule type" value="Genomic_DNA"/>
</dbReference>
<reference evidence="2 3" key="1">
    <citation type="submission" date="2017-01" db="EMBL/GenBank/DDBJ databases">
        <title>Bacillus phylogenomics.</title>
        <authorList>
            <person name="Dunlap C."/>
        </authorList>
    </citation>
    <scope>NUCLEOTIDE SEQUENCE [LARGE SCALE GENOMIC DNA]</scope>
    <source>
        <strain evidence="2 3">NRRL B-41282</strain>
    </source>
</reference>
<dbReference type="InterPro" id="IPR001279">
    <property type="entry name" value="Metallo-B-lactamas"/>
</dbReference>
<dbReference type="InterPro" id="IPR036866">
    <property type="entry name" value="RibonucZ/Hydroxyglut_hydro"/>
</dbReference>
<dbReference type="PANTHER" id="PTHR42951">
    <property type="entry name" value="METALLO-BETA-LACTAMASE DOMAIN-CONTAINING"/>
    <property type="match status" value="1"/>
</dbReference>
<evidence type="ECO:0000259" key="1">
    <source>
        <dbReference type="SMART" id="SM00849"/>
    </source>
</evidence>
<accession>A0A1R1RTJ8</accession>